<dbReference type="OrthoDB" id="4419620at2"/>
<evidence type="ECO:0000259" key="1">
    <source>
        <dbReference type="PROSITE" id="PS50943"/>
    </source>
</evidence>
<dbReference type="InterPro" id="IPR001387">
    <property type="entry name" value="Cro/C1-type_HTH"/>
</dbReference>
<dbReference type="InterPro" id="IPR010982">
    <property type="entry name" value="Lambda_DNA-bd_dom_sf"/>
</dbReference>
<dbReference type="SUPFAM" id="SSF47413">
    <property type="entry name" value="lambda repressor-like DNA-binding domains"/>
    <property type="match status" value="1"/>
</dbReference>
<dbReference type="RefSeq" id="WP_018308128.1">
    <property type="nucleotide sequence ID" value="NZ_BAND01000117.1"/>
</dbReference>
<proteinExistence type="predicted"/>
<accession>A0A023D987</accession>
<name>A0A023D987_ACIMT</name>
<evidence type="ECO:0000313" key="2">
    <source>
        <dbReference type="EMBL" id="GAJ30280.1"/>
    </source>
</evidence>
<sequence>MITGRQVRAARALLNWTQERLAEKALVALTALKRLESERGLGVHEGTIDQVRRALEAAGILFIESGQGRGVMFLHETSDPQTRQDAGRRRRAPS</sequence>
<comment type="caution">
    <text evidence="2">The sequence shown here is derived from an EMBL/GenBank/DDBJ whole genome shotgun (WGS) entry which is preliminary data.</text>
</comment>
<reference evidence="3" key="1">
    <citation type="journal article" date="2014" name="FEMS Microbiol. Lett.">
        <title>Draft Genomic DNA Sequence of the Facultatively Methylotrophic Bacterium Acidomonas methanolica type strain MB58.</title>
        <authorList>
            <person name="Higashiura N."/>
            <person name="Hadano H."/>
            <person name="Hirakawa H."/>
            <person name="Matsutani M."/>
            <person name="Takabe S."/>
            <person name="Matsushita K."/>
            <person name="Azuma Y."/>
        </authorList>
    </citation>
    <scope>NUCLEOTIDE SEQUENCE [LARGE SCALE GENOMIC DNA]</scope>
    <source>
        <strain evidence="3">MB58</strain>
    </source>
</reference>
<keyword evidence="3" id="KW-1185">Reference proteome</keyword>
<dbReference type="GO" id="GO:0003677">
    <property type="term" value="F:DNA binding"/>
    <property type="evidence" value="ECO:0007669"/>
    <property type="project" value="InterPro"/>
</dbReference>
<protein>
    <recommendedName>
        <fullName evidence="1">HTH cro/C1-type domain-containing protein</fullName>
    </recommendedName>
</protein>
<reference evidence="2 3" key="2">
    <citation type="journal article" date="2014" name="FEMS Microbiol. Lett.">
        <title>Draft genomic DNA sequence of the facultatively methylotrophic bacterium Acidomonas methanolica type strain MB58.</title>
        <authorList>
            <person name="Higashiura N."/>
            <person name="Hadano H."/>
            <person name="Hirakawa H."/>
            <person name="Matsutani M."/>
            <person name="Takabe S."/>
            <person name="Matsushita K."/>
            <person name="Azuma Y."/>
        </authorList>
    </citation>
    <scope>NUCLEOTIDE SEQUENCE [LARGE SCALE GENOMIC DNA]</scope>
    <source>
        <strain evidence="2 3">MB58</strain>
    </source>
</reference>
<dbReference type="Gene3D" id="1.10.260.40">
    <property type="entry name" value="lambda repressor-like DNA-binding domains"/>
    <property type="match status" value="1"/>
</dbReference>
<dbReference type="PROSITE" id="PS50943">
    <property type="entry name" value="HTH_CROC1"/>
    <property type="match status" value="1"/>
</dbReference>
<evidence type="ECO:0000313" key="3">
    <source>
        <dbReference type="Proteomes" id="UP000019760"/>
    </source>
</evidence>
<dbReference type="CDD" id="cd00093">
    <property type="entry name" value="HTH_XRE"/>
    <property type="match status" value="1"/>
</dbReference>
<feature type="domain" description="HTH cro/C1-type" evidence="1">
    <location>
        <begin position="7"/>
        <end position="39"/>
    </location>
</feature>
<dbReference type="AlphaFoldDB" id="A0A023D987"/>
<dbReference type="EMBL" id="BAND01000117">
    <property type="protein sequence ID" value="GAJ30280.1"/>
    <property type="molecule type" value="Genomic_DNA"/>
</dbReference>
<gene>
    <name evidence="2" type="ORF">Amme_118_001</name>
</gene>
<dbReference type="Proteomes" id="UP000019760">
    <property type="component" value="Unassembled WGS sequence"/>
</dbReference>
<organism evidence="2 3">
    <name type="scientific">Acidomonas methanolica NBRC 104435</name>
    <dbReference type="NCBI Taxonomy" id="1231351"/>
    <lineage>
        <taxon>Bacteria</taxon>
        <taxon>Pseudomonadati</taxon>
        <taxon>Pseudomonadota</taxon>
        <taxon>Alphaproteobacteria</taxon>
        <taxon>Acetobacterales</taxon>
        <taxon>Acetobacteraceae</taxon>
        <taxon>Acidomonas</taxon>
    </lineage>
</organism>